<keyword evidence="3" id="KW-1185">Reference proteome</keyword>
<evidence type="ECO:0000313" key="3">
    <source>
        <dbReference type="Proteomes" id="UP000322873"/>
    </source>
</evidence>
<feature type="compositionally biased region" description="Basic and acidic residues" evidence="1">
    <location>
        <begin position="312"/>
        <end position="321"/>
    </location>
</feature>
<sequence>MGVSDSDGSSSSQPAAPESFQAGSSHPSESWYTKAEGAPGFTPQQTKPQPQPNLTLCRYQLPIVVQGTYYASTDPAQRDKRKYCTNPSLLRSNPSRCIAHVGKNQFFYQCQAKVYILDAKGEILWDENGPVVEQEPIGYGASEDKICRNPIVSEKFFCDNCRPNFLPCSFGVAFPGACNQYAQPDEPWKTWANCWAHHGNPNKVYEPSSPGGNFGWPENRLMLATNPAPTGLSKKSGRTGQKRGNYQSGIGYETVTRGTNADGFIIENPPQDAQRRQEQRKQAKKKDEEERNMVAEASREALTRFSDNLNSLDKHSYRTGG</sequence>
<evidence type="ECO:0000313" key="2">
    <source>
        <dbReference type="EMBL" id="KAA8564843.1"/>
    </source>
</evidence>
<accession>A0A5M9J949</accession>
<dbReference type="VEuPathDB" id="FungiDB:MFRU_008g03160"/>
<protein>
    <submittedName>
        <fullName evidence="2">Uncharacterized protein</fullName>
    </submittedName>
</protein>
<dbReference type="EMBL" id="VICG01000014">
    <property type="protein sequence ID" value="KAA8564843.1"/>
    <property type="molecule type" value="Genomic_DNA"/>
</dbReference>
<feature type="compositionally biased region" description="Polar residues" evidence="1">
    <location>
        <begin position="21"/>
        <end position="31"/>
    </location>
</feature>
<feature type="compositionally biased region" description="Basic and acidic residues" evidence="1">
    <location>
        <begin position="273"/>
        <end position="302"/>
    </location>
</feature>
<evidence type="ECO:0000256" key="1">
    <source>
        <dbReference type="SAM" id="MobiDB-lite"/>
    </source>
</evidence>
<proteinExistence type="predicted"/>
<name>A0A5M9J949_MONFR</name>
<feature type="compositionally biased region" description="Low complexity" evidence="1">
    <location>
        <begin position="1"/>
        <end position="12"/>
    </location>
</feature>
<feature type="region of interest" description="Disordered" evidence="1">
    <location>
        <begin position="1"/>
        <end position="52"/>
    </location>
</feature>
<feature type="region of interest" description="Disordered" evidence="1">
    <location>
        <begin position="261"/>
        <end position="321"/>
    </location>
</feature>
<feature type="region of interest" description="Disordered" evidence="1">
    <location>
        <begin position="227"/>
        <end position="248"/>
    </location>
</feature>
<comment type="caution">
    <text evidence="2">The sequence shown here is derived from an EMBL/GenBank/DDBJ whole genome shotgun (WGS) entry which is preliminary data.</text>
</comment>
<reference evidence="2 3" key="1">
    <citation type="submission" date="2019-06" db="EMBL/GenBank/DDBJ databases">
        <title>Genome Sequence of the Brown Rot Fungal Pathogen Monilinia fructicola.</title>
        <authorList>
            <person name="De Miccolis Angelini R.M."/>
            <person name="Landi L."/>
            <person name="Abate D."/>
            <person name="Pollastro S."/>
            <person name="Romanazzi G."/>
            <person name="Faretra F."/>
        </authorList>
    </citation>
    <scope>NUCLEOTIDE SEQUENCE [LARGE SCALE GENOMIC DNA]</scope>
    <source>
        <strain evidence="2 3">Mfrc123</strain>
    </source>
</reference>
<dbReference type="Proteomes" id="UP000322873">
    <property type="component" value="Unassembled WGS sequence"/>
</dbReference>
<gene>
    <name evidence="2" type="ORF">EYC84_010614</name>
</gene>
<organism evidence="2 3">
    <name type="scientific">Monilinia fructicola</name>
    <name type="common">Brown rot fungus</name>
    <name type="synonym">Ciboria fructicola</name>
    <dbReference type="NCBI Taxonomy" id="38448"/>
    <lineage>
        <taxon>Eukaryota</taxon>
        <taxon>Fungi</taxon>
        <taxon>Dikarya</taxon>
        <taxon>Ascomycota</taxon>
        <taxon>Pezizomycotina</taxon>
        <taxon>Leotiomycetes</taxon>
        <taxon>Helotiales</taxon>
        <taxon>Sclerotiniaceae</taxon>
        <taxon>Monilinia</taxon>
    </lineage>
</organism>
<dbReference type="AlphaFoldDB" id="A0A5M9J949"/>